<dbReference type="NCBIfam" id="TIGR04131">
    <property type="entry name" value="Bac_Flav_CTERM"/>
    <property type="match status" value="1"/>
</dbReference>
<sequence length="255" mass="28549">MKKSFIVLLSVFLLLPVACLRAQLKAETAGVYIKGGTPFSTDGLVMIPSADFFFNNLAIQKEVKSVMWPQYNSIERLYRFSVPVSYNGLMGLTYLDEELNGNNTDALALVYTATVGSKNYKDYTVTTGSSNFTRGYLEYSFSKATSLSDVTAVTPDVIVSPFTELQPTNILSPNGDGVNDEWLINQIEHYPNNEVKVFDRFGRLVFSKKGYRNTWDGRFNGALLPEDTYYYILDINSGEHVVKGYIGIVRENNGL</sequence>
<reference evidence="3" key="1">
    <citation type="journal article" date="2019" name="Int. J. Syst. Evol. Microbiol.">
        <title>The Global Catalogue of Microorganisms (GCM) 10K type strain sequencing project: providing services to taxonomists for standard genome sequencing and annotation.</title>
        <authorList>
            <consortium name="The Broad Institute Genomics Platform"/>
            <consortium name="The Broad Institute Genome Sequencing Center for Infectious Disease"/>
            <person name="Wu L."/>
            <person name="Ma J."/>
        </authorList>
    </citation>
    <scope>NUCLEOTIDE SEQUENCE [LARGE SCALE GENOMIC DNA]</scope>
    <source>
        <strain evidence="3">JCM 16545</strain>
    </source>
</reference>
<gene>
    <name evidence="2" type="ORF">ACFSKU_11065</name>
</gene>
<dbReference type="Pfam" id="PF13585">
    <property type="entry name" value="CHU_C"/>
    <property type="match status" value="1"/>
</dbReference>
<name>A0ABW4WYC5_9BACT</name>
<evidence type="ECO:0000313" key="2">
    <source>
        <dbReference type="EMBL" id="MFD2067424.1"/>
    </source>
</evidence>
<proteinExistence type="predicted"/>
<dbReference type="RefSeq" id="WP_229962879.1">
    <property type="nucleotide sequence ID" value="NZ_JAJJWI010000037.1"/>
</dbReference>
<dbReference type="Proteomes" id="UP001597369">
    <property type="component" value="Unassembled WGS sequence"/>
</dbReference>
<keyword evidence="1" id="KW-0732">Signal</keyword>
<accession>A0ABW4WYC5</accession>
<comment type="caution">
    <text evidence="2">The sequence shown here is derived from an EMBL/GenBank/DDBJ whole genome shotgun (WGS) entry which is preliminary data.</text>
</comment>
<evidence type="ECO:0000313" key="3">
    <source>
        <dbReference type="Proteomes" id="UP001597369"/>
    </source>
</evidence>
<evidence type="ECO:0000256" key="1">
    <source>
        <dbReference type="SAM" id="SignalP"/>
    </source>
</evidence>
<feature type="signal peptide" evidence="1">
    <location>
        <begin position="1"/>
        <end position="22"/>
    </location>
</feature>
<protein>
    <submittedName>
        <fullName evidence="2">Gliding motility-associated C-terminal domain-containing protein</fullName>
    </submittedName>
</protein>
<feature type="chain" id="PRO_5046440588" evidence="1">
    <location>
        <begin position="23"/>
        <end position="255"/>
    </location>
</feature>
<dbReference type="EMBL" id="JBHUHV010000035">
    <property type="protein sequence ID" value="MFD2067424.1"/>
    <property type="molecule type" value="Genomic_DNA"/>
</dbReference>
<organism evidence="2 3">
    <name type="scientific">Pontibacter silvestris</name>
    <dbReference type="NCBI Taxonomy" id="2305183"/>
    <lineage>
        <taxon>Bacteria</taxon>
        <taxon>Pseudomonadati</taxon>
        <taxon>Bacteroidota</taxon>
        <taxon>Cytophagia</taxon>
        <taxon>Cytophagales</taxon>
        <taxon>Hymenobacteraceae</taxon>
        <taxon>Pontibacter</taxon>
    </lineage>
</organism>
<keyword evidence="3" id="KW-1185">Reference proteome</keyword>
<dbReference type="InterPro" id="IPR026341">
    <property type="entry name" value="T9SS_type_B"/>
</dbReference>